<evidence type="ECO:0000313" key="7">
    <source>
        <dbReference type="Proteomes" id="UP000014680"/>
    </source>
</evidence>
<dbReference type="SUPFAM" id="SSF57184">
    <property type="entry name" value="Growth factor receptor domain"/>
    <property type="match status" value="1"/>
</dbReference>
<keyword evidence="7" id="KW-1185">Reference proteome</keyword>
<feature type="non-terminal residue" evidence="6">
    <location>
        <position position="1"/>
    </location>
</feature>
<dbReference type="AlphaFoldDB" id="A0A0A1TUZ4"/>
<evidence type="ECO:0000259" key="5">
    <source>
        <dbReference type="PROSITE" id="PS50011"/>
    </source>
</evidence>
<dbReference type="Gene3D" id="1.10.510.10">
    <property type="entry name" value="Transferase(Phosphotransferase) domain 1"/>
    <property type="match status" value="1"/>
</dbReference>
<dbReference type="PROSITE" id="PS00107">
    <property type="entry name" value="PROTEIN_KINASE_ATP"/>
    <property type="match status" value="1"/>
</dbReference>
<dbReference type="PROSITE" id="PS00108">
    <property type="entry name" value="PROTEIN_KINASE_ST"/>
    <property type="match status" value="1"/>
</dbReference>
<dbReference type="InterPro" id="IPR006212">
    <property type="entry name" value="Furin_repeat"/>
</dbReference>
<feature type="domain" description="Protein kinase" evidence="5">
    <location>
        <begin position="341"/>
        <end position="551"/>
    </location>
</feature>
<keyword evidence="6" id="KW-0808">Transferase</keyword>
<keyword evidence="2 3" id="KW-0067">ATP-binding</keyword>
<keyword evidence="4" id="KW-1133">Transmembrane helix</keyword>
<dbReference type="PANTHER" id="PTHR45756">
    <property type="entry name" value="PALMITOYLTRANSFERASE"/>
    <property type="match status" value="1"/>
</dbReference>
<accession>A0A0A1TUZ4</accession>
<evidence type="ECO:0000313" key="6">
    <source>
        <dbReference type="EMBL" id="ELP84088.1"/>
    </source>
</evidence>
<dbReference type="InterPro" id="IPR053215">
    <property type="entry name" value="TKL_Ser/Thr_kinase"/>
</dbReference>
<dbReference type="PROSITE" id="PS50011">
    <property type="entry name" value="PROTEIN_KINASE_DOM"/>
    <property type="match status" value="1"/>
</dbReference>
<keyword evidence="1 3" id="KW-0547">Nucleotide-binding</keyword>
<dbReference type="Pfam" id="PF00069">
    <property type="entry name" value="Pkinase"/>
    <property type="match status" value="1"/>
</dbReference>
<keyword evidence="6" id="KW-0418">Kinase</keyword>
<proteinExistence type="predicted"/>
<evidence type="ECO:0000256" key="2">
    <source>
        <dbReference type="ARBA" id="ARBA00022840"/>
    </source>
</evidence>
<feature type="binding site" evidence="3">
    <location>
        <position position="369"/>
    </location>
    <ligand>
        <name>ATP</name>
        <dbReference type="ChEBI" id="CHEBI:30616"/>
    </ligand>
</feature>
<dbReference type="RefSeq" id="XP_004183434.1">
    <property type="nucleotide sequence ID" value="XM_004183386.1"/>
</dbReference>
<dbReference type="Gene3D" id="3.30.200.20">
    <property type="entry name" value="Phosphorylase Kinase, domain 1"/>
    <property type="match status" value="1"/>
</dbReference>
<dbReference type="GeneID" id="14883082"/>
<evidence type="ECO:0000256" key="3">
    <source>
        <dbReference type="PROSITE-ProRule" id="PRU10141"/>
    </source>
</evidence>
<keyword evidence="4" id="KW-0812">Transmembrane</keyword>
<gene>
    <name evidence="6" type="ORF">EIN_501610</name>
</gene>
<sequence>CKKEMPNMIGCAICQEGYYRQQSDCVHCHSTCAVCKSLDSCITCKSGFFLIPSEQLLCQDYSNLVGCVDKTEFGCKRCEVGYYLDSIFPRCKTCIENCSMCSDQLSCNSCQQDNINVNNKCVHFTTIEFCIESFNSECSKCGQGKKLSYDRKLCEDTTNTVLAISLLVTFVVMLIIIVFVLSFVLYFLYLYFRNKKKMQNVCVFDMNKSNIPFYGINEWLVSNKETIIFAGDDNESSDIPVGQETRELLCVGNKSKNQIKIQFSVIKGCESYNIRTEPTLVILKKGEACEFEIFITPLCSCNIEDKIVCIGLDIHKGIEMVEQISISAKTQMTTRLDYHELHEEKRLGEGSFGIVYLGEFRGYKIAIKKMKEGCNDDIKIKEFEKEVNMLDKFRSDYLVHFYGAVFIPNKICMVTEFAQYGSLNDLMKNNKNVIQEEMKMKIINDMANGLLYLHKNGIVHRDIKPDNLLVFSLETNEKVNAKLTDFGSARNINLLMTNMTFTRGVGTPVYMAPEILKREKYKMSADIYSFGVTFYETLKWGEAYDKEEFKF</sequence>
<evidence type="ECO:0000256" key="1">
    <source>
        <dbReference type="ARBA" id="ARBA00022741"/>
    </source>
</evidence>
<dbReference type="Proteomes" id="UP000014680">
    <property type="component" value="Unassembled WGS sequence"/>
</dbReference>
<dbReference type="KEGG" id="eiv:EIN_501610"/>
<feature type="transmembrane region" description="Helical" evidence="4">
    <location>
        <begin position="161"/>
        <end position="189"/>
    </location>
</feature>
<dbReference type="InterPro" id="IPR009030">
    <property type="entry name" value="Growth_fac_rcpt_cys_sf"/>
</dbReference>
<keyword evidence="4" id="KW-0472">Membrane</keyword>
<dbReference type="OrthoDB" id="4062651at2759"/>
<protein>
    <submittedName>
        <fullName evidence="6">Protein kinase, putative</fullName>
    </submittedName>
</protein>
<reference evidence="6 7" key="1">
    <citation type="submission" date="2012-10" db="EMBL/GenBank/DDBJ databases">
        <authorList>
            <person name="Zafar N."/>
            <person name="Inman J."/>
            <person name="Hall N."/>
            <person name="Lorenzi H."/>
            <person name="Caler E."/>
        </authorList>
    </citation>
    <scope>NUCLEOTIDE SEQUENCE [LARGE SCALE GENOMIC DNA]</scope>
    <source>
        <strain evidence="6 7">IP1</strain>
    </source>
</reference>
<feature type="non-terminal residue" evidence="6">
    <location>
        <position position="551"/>
    </location>
</feature>
<evidence type="ECO:0000256" key="4">
    <source>
        <dbReference type="SAM" id="Phobius"/>
    </source>
</evidence>
<dbReference type="InterPro" id="IPR008271">
    <property type="entry name" value="Ser/Thr_kinase_AS"/>
</dbReference>
<dbReference type="GO" id="GO:0004672">
    <property type="term" value="F:protein kinase activity"/>
    <property type="evidence" value="ECO:0007669"/>
    <property type="project" value="InterPro"/>
</dbReference>
<dbReference type="InterPro" id="IPR000719">
    <property type="entry name" value="Prot_kinase_dom"/>
</dbReference>
<dbReference type="VEuPathDB" id="AmoebaDB:EIN_501610"/>
<organism evidence="6 7">
    <name type="scientific">Entamoeba invadens IP1</name>
    <dbReference type="NCBI Taxonomy" id="370355"/>
    <lineage>
        <taxon>Eukaryota</taxon>
        <taxon>Amoebozoa</taxon>
        <taxon>Evosea</taxon>
        <taxon>Archamoebae</taxon>
        <taxon>Mastigamoebida</taxon>
        <taxon>Entamoebidae</taxon>
        <taxon>Entamoeba</taxon>
    </lineage>
</organism>
<dbReference type="InterPro" id="IPR017441">
    <property type="entry name" value="Protein_kinase_ATP_BS"/>
</dbReference>
<dbReference type="InterPro" id="IPR011009">
    <property type="entry name" value="Kinase-like_dom_sf"/>
</dbReference>
<dbReference type="GO" id="GO:0005524">
    <property type="term" value="F:ATP binding"/>
    <property type="evidence" value="ECO:0007669"/>
    <property type="project" value="UniProtKB-UniRule"/>
</dbReference>
<dbReference type="Gene3D" id="2.10.220.10">
    <property type="entry name" value="Hormone Receptor, Insulin-like Growth Factor Receptor 1, Chain A, domain 2"/>
    <property type="match status" value="1"/>
</dbReference>
<dbReference type="SMART" id="SM00261">
    <property type="entry name" value="FU"/>
    <property type="match status" value="2"/>
</dbReference>
<dbReference type="PANTHER" id="PTHR45756:SF1">
    <property type="entry name" value="PROTEIN KINASE DOMAIN CONTAINING PROTEIN"/>
    <property type="match status" value="1"/>
</dbReference>
<dbReference type="EMBL" id="KB207167">
    <property type="protein sequence ID" value="ELP84088.1"/>
    <property type="molecule type" value="Genomic_DNA"/>
</dbReference>
<name>A0A0A1TUZ4_ENTIV</name>
<dbReference type="SMART" id="SM00220">
    <property type="entry name" value="S_TKc"/>
    <property type="match status" value="1"/>
</dbReference>
<dbReference type="SUPFAM" id="SSF56112">
    <property type="entry name" value="Protein kinase-like (PK-like)"/>
    <property type="match status" value="1"/>
</dbReference>